<dbReference type="RefSeq" id="WP_169561437.1">
    <property type="nucleotide sequence ID" value="NZ_BSNF01000008.1"/>
</dbReference>
<name>A0ABQ5U7V5_9PROT</name>
<dbReference type="InterPro" id="IPR000999">
    <property type="entry name" value="RNase_III_dom"/>
</dbReference>
<sequence length="234" mass="26099">MSTEVTDLKPLMVVLGHRFAAEELLAEALTHTSMTKGRKMRKKGIRDFERLEFLGDRVLGLVIAEELFRRYPHAEAGQLSRRFNAQVRKETLAEIARDLDIGAYLRMSVDLATSGGRDNPAILEDCVEALIAALYLDGGMEAASQFIRDHWWKRFDFLEAAEKDPKSSLQEWAAKRGKAPPVYEVIKSEGPDHNPTFTVEVTLEGVTPCRAVGASKRVAEQGAAEKMLKDQLNG</sequence>
<keyword evidence="8" id="KW-0698">rRNA processing</keyword>
<dbReference type="PANTHER" id="PTHR11207">
    <property type="entry name" value="RIBONUCLEASE III"/>
    <property type="match status" value="1"/>
</dbReference>
<comment type="subcellular location">
    <subcellularLocation>
        <location evidence="8">Cytoplasm</location>
    </subcellularLocation>
</comment>
<dbReference type="Gene3D" id="1.10.1520.10">
    <property type="entry name" value="Ribonuclease III domain"/>
    <property type="match status" value="1"/>
</dbReference>
<keyword evidence="8" id="KW-0699">rRNA-binding</keyword>
<evidence type="ECO:0000256" key="3">
    <source>
        <dbReference type="ARBA" id="ARBA00022664"/>
    </source>
</evidence>
<keyword evidence="8" id="KW-0819">tRNA processing</keyword>
<dbReference type="PROSITE" id="PS50142">
    <property type="entry name" value="RNASE_3_2"/>
    <property type="match status" value="1"/>
</dbReference>
<comment type="similarity">
    <text evidence="2">Belongs to the ribonuclease III family.</text>
</comment>
<dbReference type="Pfam" id="PF14622">
    <property type="entry name" value="Ribonucleas_3_3"/>
    <property type="match status" value="1"/>
</dbReference>
<reference evidence="11" key="2">
    <citation type="submission" date="2023-01" db="EMBL/GenBank/DDBJ databases">
        <title>Draft genome sequence of Sneathiella chinensis strain NBRC 103408.</title>
        <authorList>
            <person name="Sun Q."/>
            <person name="Mori K."/>
        </authorList>
    </citation>
    <scope>NUCLEOTIDE SEQUENCE</scope>
    <source>
        <strain evidence="11">NBRC 103408</strain>
    </source>
</reference>
<dbReference type="CDD" id="cd00593">
    <property type="entry name" value="RIBOc"/>
    <property type="match status" value="1"/>
</dbReference>
<evidence type="ECO:0000256" key="8">
    <source>
        <dbReference type="HAMAP-Rule" id="MF_00104"/>
    </source>
</evidence>
<evidence type="ECO:0000256" key="2">
    <source>
        <dbReference type="ARBA" id="ARBA00010183"/>
    </source>
</evidence>
<dbReference type="HAMAP" id="MF_00104">
    <property type="entry name" value="RNase_III"/>
    <property type="match status" value="1"/>
</dbReference>
<dbReference type="CDD" id="cd10845">
    <property type="entry name" value="DSRM_RNAse_III_family"/>
    <property type="match status" value="1"/>
</dbReference>
<keyword evidence="6 8" id="KW-0378">Hydrolase</keyword>
<dbReference type="PROSITE" id="PS50137">
    <property type="entry name" value="DS_RBD"/>
    <property type="match status" value="1"/>
</dbReference>
<keyword evidence="3 8" id="KW-0507">mRNA processing</keyword>
<keyword evidence="5 8" id="KW-0255">Endonuclease</keyword>
<gene>
    <name evidence="8 11" type="primary">rnc</name>
    <name evidence="11" type="ORF">GCM10007924_25800</name>
</gene>
<dbReference type="Pfam" id="PF00035">
    <property type="entry name" value="dsrm"/>
    <property type="match status" value="1"/>
</dbReference>
<keyword evidence="7 8" id="KW-0694">RNA-binding</keyword>
<feature type="active site" evidence="8">
    <location>
        <position position="128"/>
    </location>
</feature>
<keyword evidence="12" id="KW-1185">Reference proteome</keyword>
<dbReference type="PROSITE" id="PS00517">
    <property type="entry name" value="RNASE_3_1"/>
    <property type="match status" value="1"/>
</dbReference>
<proteinExistence type="inferred from homology"/>
<feature type="binding site" evidence="8">
    <location>
        <position position="52"/>
    </location>
    <ligand>
        <name>Mg(2+)</name>
        <dbReference type="ChEBI" id="CHEBI:18420"/>
    </ligand>
</feature>
<dbReference type="Gene3D" id="3.30.160.20">
    <property type="match status" value="1"/>
</dbReference>
<dbReference type="SUPFAM" id="SSF69065">
    <property type="entry name" value="RNase III domain-like"/>
    <property type="match status" value="1"/>
</dbReference>
<dbReference type="NCBIfam" id="TIGR02191">
    <property type="entry name" value="RNaseIII"/>
    <property type="match status" value="1"/>
</dbReference>
<evidence type="ECO:0000256" key="7">
    <source>
        <dbReference type="ARBA" id="ARBA00022884"/>
    </source>
</evidence>
<comment type="catalytic activity">
    <reaction evidence="1 8">
        <text>Endonucleolytic cleavage to 5'-phosphomonoester.</text>
        <dbReference type="EC" id="3.1.26.3"/>
    </reaction>
</comment>
<comment type="cofactor">
    <cofactor evidence="8">
        <name>Mg(2+)</name>
        <dbReference type="ChEBI" id="CHEBI:18420"/>
    </cofactor>
</comment>
<dbReference type="SUPFAM" id="SSF54768">
    <property type="entry name" value="dsRNA-binding domain-like"/>
    <property type="match status" value="1"/>
</dbReference>
<feature type="binding site" evidence="8">
    <location>
        <position position="128"/>
    </location>
    <ligand>
        <name>Mg(2+)</name>
        <dbReference type="ChEBI" id="CHEBI:18420"/>
    </ligand>
</feature>
<feature type="domain" description="RNase III" evidence="10">
    <location>
        <begin position="8"/>
        <end position="139"/>
    </location>
</feature>
<dbReference type="SMART" id="SM00535">
    <property type="entry name" value="RIBOc"/>
    <property type="match status" value="1"/>
</dbReference>
<dbReference type="EC" id="3.1.26.3" evidence="8"/>
<dbReference type="Proteomes" id="UP001161409">
    <property type="component" value="Unassembled WGS sequence"/>
</dbReference>
<protein>
    <recommendedName>
        <fullName evidence="8">Ribonuclease 3</fullName>
        <ecNumber evidence="8">3.1.26.3</ecNumber>
    </recommendedName>
    <alternativeName>
        <fullName evidence="8">Ribonuclease III</fullName>
        <shortName evidence="8">RNase III</shortName>
    </alternativeName>
</protein>
<dbReference type="EMBL" id="BSNF01000008">
    <property type="protein sequence ID" value="GLQ07359.1"/>
    <property type="molecule type" value="Genomic_DNA"/>
</dbReference>
<keyword evidence="4 8" id="KW-0540">Nuclease</keyword>
<evidence type="ECO:0000259" key="9">
    <source>
        <dbReference type="PROSITE" id="PS50137"/>
    </source>
</evidence>
<evidence type="ECO:0000256" key="6">
    <source>
        <dbReference type="ARBA" id="ARBA00022801"/>
    </source>
</evidence>
<accession>A0ABQ5U7V5</accession>
<organism evidence="11 12">
    <name type="scientific">Sneathiella chinensis</name>
    <dbReference type="NCBI Taxonomy" id="349750"/>
    <lineage>
        <taxon>Bacteria</taxon>
        <taxon>Pseudomonadati</taxon>
        <taxon>Pseudomonadota</taxon>
        <taxon>Alphaproteobacteria</taxon>
        <taxon>Sneathiellales</taxon>
        <taxon>Sneathiellaceae</taxon>
        <taxon>Sneathiella</taxon>
    </lineage>
</organism>
<comment type="caution">
    <text evidence="11">The sequence shown here is derived from an EMBL/GenBank/DDBJ whole genome shotgun (WGS) entry which is preliminary data.</text>
</comment>
<dbReference type="PANTHER" id="PTHR11207:SF0">
    <property type="entry name" value="RIBONUCLEASE 3"/>
    <property type="match status" value="1"/>
</dbReference>
<feature type="binding site" evidence="8">
    <location>
        <position position="125"/>
    </location>
    <ligand>
        <name>Mg(2+)</name>
        <dbReference type="ChEBI" id="CHEBI:18420"/>
    </ligand>
</feature>
<evidence type="ECO:0000313" key="11">
    <source>
        <dbReference type="EMBL" id="GLQ07359.1"/>
    </source>
</evidence>
<feature type="active site" evidence="8">
    <location>
        <position position="56"/>
    </location>
</feature>
<comment type="function">
    <text evidence="8">Digests double-stranded RNA. Involved in the processing of primary rRNA transcript to yield the immediate precursors to the large and small rRNAs (23S and 16S). Processes some mRNAs, and tRNAs when they are encoded in the rRNA operon. Processes pre-crRNA and tracrRNA of type II CRISPR loci if present in the organism.</text>
</comment>
<evidence type="ECO:0000259" key="10">
    <source>
        <dbReference type="PROSITE" id="PS50142"/>
    </source>
</evidence>
<reference evidence="11" key="1">
    <citation type="journal article" date="2014" name="Int. J. Syst. Evol. Microbiol.">
        <title>Complete genome of a new Firmicutes species belonging to the dominant human colonic microbiota ('Ruminococcus bicirculans') reveals two chromosomes and a selective capacity to utilize plant glucans.</title>
        <authorList>
            <consortium name="NISC Comparative Sequencing Program"/>
            <person name="Wegmann U."/>
            <person name="Louis P."/>
            <person name="Goesmann A."/>
            <person name="Henrissat B."/>
            <person name="Duncan S.H."/>
            <person name="Flint H.J."/>
        </authorList>
    </citation>
    <scope>NUCLEOTIDE SEQUENCE</scope>
    <source>
        <strain evidence="11">NBRC 103408</strain>
    </source>
</reference>
<keyword evidence="8" id="KW-0963">Cytoplasm</keyword>
<dbReference type="InterPro" id="IPR011907">
    <property type="entry name" value="RNase_III"/>
</dbReference>
<evidence type="ECO:0000256" key="1">
    <source>
        <dbReference type="ARBA" id="ARBA00000109"/>
    </source>
</evidence>
<evidence type="ECO:0000256" key="4">
    <source>
        <dbReference type="ARBA" id="ARBA00022722"/>
    </source>
</evidence>
<dbReference type="SMART" id="SM00358">
    <property type="entry name" value="DSRM"/>
    <property type="match status" value="1"/>
</dbReference>
<evidence type="ECO:0000313" key="12">
    <source>
        <dbReference type="Proteomes" id="UP001161409"/>
    </source>
</evidence>
<keyword evidence="8" id="KW-0460">Magnesium</keyword>
<evidence type="ECO:0000256" key="5">
    <source>
        <dbReference type="ARBA" id="ARBA00022759"/>
    </source>
</evidence>
<dbReference type="InterPro" id="IPR014720">
    <property type="entry name" value="dsRBD_dom"/>
</dbReference>
<feature type="domain" description="DRBM" evidence="9">
    <location>
        <begin position="164"/>
        <end position="233"/>
    </location>
</feature>
<comment type="subunit">
    <text evidence="8">Homodimer.</text>
</comment>
<keyword evidence="8" id="KW-0479">Metal-binding</keyword>
<dbReference type="InterPro" id="IPR036389">
    <property type="entry name" value="RNase_III_sf"/>
</dbReference>